<protein>
    <submittedName>
        <fullName evidence="2">ThuA domain-containing protein</fullName>
    </submittedName>
</protein>
<dbReference type="PANTHER" id="PTHR40469:SF2">
    <property type="entry name" value="GALACTOSE-BINDING DOMAIN-LIKE SUPERFAMILY PROTEIN"/>
    <property type="match status" value="1"/>
</dbReference>
<dbReference type="InterPro" id="IPR029062">
    <property type="entry name" value="Class_I_gatase-like"/>
</dbReference>
<dbReference type="RefSeq" id="WP_380005724.1">
    <property type="nucleotide sequence ID" value="NZ_JBHLYR010000013.1"/>
</dbReference>
<name>A0ABV6AWN2_9DEIO</name>
<keyword evidence="3" id="KW-1185">Reference proteome</keyword>
<dbReference type="InterPro" id="IPR029010">
    <property type="entry name" value="ThuA-like"/>
</dbReference>
<gene>
    <name evidence="2" type="ORF">ACFFLM_03835</name>
</gene>
<evidence type="ECO:0000313" key="3">
    <source>
        <dbReference type="Proteomes" id="UP001589733"/>
    </source>
</evidence>
<dbReference type="Pfam" id="PF06283">
    <property type="entry name" value="ThuA"/>
    <property type="match status" value="1"/>
</dbReference>
<sequence length="226" mass="24623">MTDSPTATSPARALILSGGWPGHQPHQFAVLIRAMLEDAGLEVTDATTLTVLEDADALRDYALIVPNWTMDKLTGEQSRNLRAAVEAGTGLGGFHGGMGDAFREDTDYQFMVGGQFASHPGNIRPYHVEMTALDHPVTRGLSGFEIESEQYYMHVDPSNTVLATTTFDGQILPWIAGTVMPVAWTRPYGQGRVFYSSVGHDPREFAHPTVAELHRRGLLWAAGSLV</sequence>
<accession>A0ABV6AWN2</accession>
<dbReference type="EMBL" id="JBHLYR010000013">
    <property type="protein sequence ID" value="MFB9991115.1"/>
    <property type="molecule type" value="Genomic_DNA"/>
</dbReference>
<reference evidence="2 3" key="1">
    <citation type="submission" date="2024-09" db="EMBL/GenBank/DDBJ databases">
        <authorList>
            <person name="Sun Q."/>
            <person name="Mori K."/>
        </authorList>
    </citation>
    <scope>NUCLEOTIDE SEQUENCE [LARGE SCALE GENOMIC DNA]</scope>
    <source>
        <strain evidence="2 3">JCM 13503</strain>
    </source>
</reference>
<feature type="domain" description="ThuA-like" evidence="1">
    <location>
        <begin position="12"/>
        <end position="221"/>
    </location>
</feature>
<proteinExistence type="predicted"/>
<evidence type="ECO:0000259" key="1">
    <source>
        <dbReference type="Pfam" id="PF06283"/>
    </source>
</evidence>
<organism evidence="2 3">
    <name type="scientific">Deinococcus oregonensis</name>
    <dbReference type="NCBI Taxonomy" id="1805970"/>
    <lineage>
        <taxon>Bacteria</taxon>
        <taxon>Thermotogati</taxon>
        <taxon>Deinococcota</taxon>
        <taxon>Deinococci</taxon>
        <taxon>Deinococcales</taxon>
        <taxon>Deinococcaceae</taxon>
        <taxon>Deinococcus</taxon>
    </lineage>
</organism>
<dbReference type="PANTHER" id="PTHR40469">
    <property type="entry name" value="SECRETED GLYCOSYL HYDROLASE"/>
    <property type="match status" value="1"/>
</dbReference>
<dbReference type="Proteomes" id="UP001589733">
    <property type="component" value="Unassembled WGS sequence"/>
</dbReference>
<dbReference type="Gene3D" id="3.40.50.880">
    <property type="match status" value="1"/>
</dbReference>
<evidence type="ECO:0000313" key="2">
    <source>
        <dbReference type="EMBL" id="MFB9991115.1"/>
    </source>
</evidence>
<comment type="caution">
    <text evidence="2">The sequence shown here is derived from an EMBL/GenBank/DDBJ whole genome shotgun (WGS) entry which is preliminary data.</text>
</comment>
<dbReference type="SUPFAM" id="SSF52317">
    <property type="entry name" value="Class I glutamine amidotransferase-like"/>
    <property type="match status" value="1"/>
</dbReference>